<dbReference type="EMBL" id="CAMXCT020006825">
    <property type="protein sequence ID" value="CAL1174046.1"/>
    <property type="molecule type" value="Genomic_DNA"/>
</dbReference>
<dbReference type="OrthoDB" id="437834at2759"/>
<reference evidence="1" key="1">
    <citation type="submission" date="2022-10" db="EMBL/GenBank/DDBJ databases">
        <authorList>
            <person name="Chen Y."/>
            <person name="Dougan E. K."/>
            <person name="Chan C."/>
            <person name="Rhodes N."/>
            <person name="Thang M."/>
        </authorList>
    </citation>
    <scope>NUCLEOTIDE SEQUENCE</scope>
</reference>
<keyword evidence="4" id="KW-1185">Reference proteome</keyword>
<organism evidence="1">
    <name type="scientific">Cladocopium goreaui</name>
    <dbReference type="NCBI Taxonomy" id="2562237"/>
    <lineage>
        <taxon>Eukaryota</taxon>
        <taxon>Sar</taxon>
        <taxon>Alveolata</taxon>
        <taxon>Dinophyceae</taxon>
        <taxon>Suessiales</taxon>
        <taxon>Symbiodiniaceae</taxon>
        <taxon>Cladocopium</taxon>
    </lineage>
</organism>
<accession>A0A9P1GSV4</accession>
<evidence type="ECO:0000313" key="1">
    <source>
        <dbReference type="EMBL" id="CAI4020671.1"/>
    </source>
</evidence>
<evidence type="ECO:0000313" key="3">
    <source>
        <dbReference type="EMBL" id="CAL4807983.1"/>
    </source>
</evidence>
<reference evidence="2" key="2">
    <citation type="submission" date="2024-04" db="EMBL/GenBank/DDBJ databases">
        <authorList>
            <person name="Chen Y."/>
            <person name="Shah S."/>
            <person name="Dougan E. K."/>
            <person name="Thang M."/>
            <person name="Chan C."/>
        </authorList>
    </citation>
    <scope>NUCLEOTIDE SEQUENCE [LARGE SCALE GENOMIC DNA]</scope>
</reference>
<dbReference type="EMBL" id="CAMXCT010006825">
    <property type="protein sequence ID" value="CAI4020671.1"/>
    <property type="molecule type" value="Genomic_DNA"/>
</dbReference>
<dbReference type="EMBL" id="CAMXCT030006825">
    <property type="protein sequence ID" value="CAL4807983.1"/>
    <property type="molecule type" value="Genomic_DNA"/>
</dbReference>
<evidence type="ECO:0000313" key="2">
    <source>
        <dbReference type="EMBL" id="CAL1174046.1"/>
    </source>
</evidence>
<name>A0A9P1GSV4_9DINO</name>
<dbReference type="Proteomes" id="UP001152797">
    <property type="component" value="Unassembled WGS sequence"/>
</dbReference>
<protein>
    <submittedName>
        <fullName evidence="3">Condensation domain-containing protein</fullName>
    </submittedName>
</protein>
<comment type="caution">
    <text evidence="1">The sequence shown here is derived from an EMBL/GenBank/DDBJ whole genome shotgun (WGS) entry which is preliminary data.</text>
</comment>
<gene>
    <name evidence="1" type="ORF">C1SCF055_LOCUS45067</name>
</gene>
<sequence length="323" mass="35698">MCNAGGSLGRLGRRRPGWGSMRGEWRSWLEKRHAAWLKARSRGFRTPASMSVLFLPAASNDGKDVATDAASIVPMASAEAVLEHTKLPVAPDGLAIAEERLQGSVLGTKVPGWEERLDLLHNSCPPRKRGYDHYVKFTPSAGRVLEAASSVTGIPTDHLLVAALAASLSFAQRISEVKLTLIVPMRDGPGHGQAVSNLASTRHLSVWAQERSLFDIAFELSSRFRRRDWHTCQLLDDNGDRLFINLRGIPAFDGAVPVIEPQDTTRKPTRFVRNIVEMFADQETLHSWTMWMGLREDVDASAFSRALRKALWGLATCPLNPLD</sequence>
<proteinExistence type="predicted"/>
<evidence type="ECO:0000313" key="4">
    <source>
        <dbReference type="Proteomes" id="UP001152797"/>
    </source>
</evidence>
<dbReference type="AlphaFoldDB" id="A0A9P1GSV4"/>